<keyword evidence="2" id="KW-1185">Reference proteome</keyword>
<reference evidence="1 2" key="1">
    <citation type="journal article" date="2014" name="Nat. Commun.">
        <title>Multiple recent horizontal transfers of a large genomic region in cheese making fungi.</title>
        <authorList>
            <person name="Cheeseman K."/>
            <person name="Ropars J."/>
            <person name="Renault P."/>
            <person name="Dupont J."/>
            <person name="Gouzy J."/>
            <person name="Branca A."/>
            <person name="Abraham A.L."/>
            <person name="Ceppi M."/>
            <person name="Conseiller E."/>
            <person name="Debuchy R."/>
            <person name="Malagnac F."/>
            <person name="Goarin A."/>
            <person name="Silar P."/>
            <person name="Lacoste S."/>
            <person name="Sallet E."/>
            <person name="Bensimon A."/>
            <person name="Giraud T."/>
            <person name="Brygoo Y."/>
        </authorList>
    </citation>
    <scope>NUCLEOTIDE SEQUENCE [LARGE SCALE GENOMIC DNA]</scope>
    <source>
        <strain evidence="2">FM 013</strain>
    </source>
</reference>
<dbReference type="STRING" id="1429867.A0A0G4PMF4"/>
<dbReference type="Proteomes" id="UP000053732">
    <property type="component" value="Unassembled WGS sequence"/>
</dbReference>
<dbReference type="AlphaFoldDB" id="A0A0G4PMF4"/>
<evidence type="ECO:0000313" key="2">
    <source>
        <dbReference type="Proteomes" id="UP000053732"/>
    </source>
</evidence>
<protein>
    <submittedName>
        <fullName evidence="1">Str. FM013</fullName>
    </submittedName>
</protein>
<evidence type="ECO:0000313" key="1">
    <source>
        <dbReference type="EMBL" id="CRL27321.1"/>
    </source>
</evidence>
<proteinExistence type="predicted"/>
<gene>
    <name evidence="1" type="ORF">PCAMFM013_S021g000236</name>
</gene>
<name>A0A0G4PMF4_PENC3</name>
<accession>A0A0G4PMF4</accession>
<dbReference type="EMBL" id="HG793154">
    <property type="protein sequence ID" value="CRL27321.1"/>
    <property type="molecule type" value="Genomic_DNA"/>
</dbReference>
<organism evidence="1 2">
    <name type="scientific">Penicillium camemberti (strain FM 013)</name>
    <dbReference type="NCBI Taxonomy" id="1429867"/>
    <lineage>
        <taxon>Eukaryota</taxon>
        <taxon>Fungi</taxon>
        <taxon>Dikarya</taxon>
        <taxon>Ascomycota</taxon>
        <taxon>Pezizomycotina</taxon>
        <taxon>Eurotiomycetes</taxon>
        <taxon>Eurotiomycetidae</taxon>
        <taxon>Eurotiales</taxon>
        <taxon>Aspergillaceae</taxon>
        <taxon>Penicillium</taxon>
    </lineage>
</organism>
<sequence>MAIISHQKRHKQLQESSYVFGAYTDEDSIREKDKRIPKTKRMYCRAVNL</sequence>